<comment type="caution">
    <text evidence="2">The sequence shown here is derived from an EMBL/GenBank/DDBJ whole genome shotgun (WGS) entry which is preliminary data.</text>
</comment>
<evidence type="ECO:0000313" key="2">
    <source>
        <dbReference type="EMBL" id="PIC19955.1"/>
    </source>
</evidence>
<feature type="compositionally biased region" description="Acidic residues" evidence="1">
    <location>
        <begin position="29"/>
        <end position="39"/>
    </location>
</feature>
<dbReference type="AlphaFoldDB" id="A0A2G5SXU5"/>
<proteinExistence type="predicted"/>
<dbReference type="Proteomes" id="UP000230233">
    <property type="component" value="Chromosome X"/>
</dbReference>
<gene>
    <name evidence="2" type="primary">Cnig_chr_X.g25312</name>
    <name evidence="2" type="ORF">B9Z55_025312</name>
</gene>
<keyword evidence="3" id="KW-1185">Reference proteome</keyword>
<feature type="compositionally biased region" description="Basic and acidic residues" evidence="1">
    <location>
        <begin position="40"/>
        <end position="53"/>
    </location>
</feature>
<dbReference type="EMBL" id="PDUG01000006">
    <property type="protein sequence ID" value="PIC19955.1"/>
    <property type="molecule type" value="Genomic_DNA"/>
</dbReference>
<organism evidence="2 3">
    <name type="scientific">Caenorhabditis nigoni</name>
    <dbReference type="NCBI Taxonomy" id="1611254"/>
    <lineage>
        <taxon>Eukaryota</taxon>
        <taxon>Metazoa</taxon>
        <taxon>Ecdysozoa</taxon>
        <taxon>Nematoda</taxon>
        <taxon>Chromadorea</taxon>
        <taxon>Rhabditida</taxon>
        <taxon>Rhabditina</taxon>
        <taxon>Rhabditomorpha</taxon>
        <taxon>Rhabditoidea</taxon>
        <taxon>Rhabditidae</taxon>
        <taxon>Peloderinae</taxon>
        <taxon>Caenorhabditis</taxon>
    </lineage>
</organism>
<evidence type="ECO:0000313" key="3">
    <source>
        <dbReference type="Proteomes" id="UP000230233"/>
    </source>
</evidence>
<reference evidence="3" key="1">
    <citation type="submission" date="2017-10" db="EMBL/GenBank/DDBJ databases">
        <title>Rapid genome shrinkage in a self-fertile nematode reveals novel sperm competition proteins.</title>
        <authorList>
            <person name="Yin D."/>
            <person name="Schwarz E.M."/>
            <person name="Thomas C.G."/>
            <person name="Felde R.L."/>
            <person name="Korf I.F."/>
            <person name="Cutter A.D."/>
            <person name="Schartner C.M."/>
            <person name="Ralston E.J."/>
            <person name="Meyer B.J."/>
            <person name="Haag E.S."/>
        </authorList>
    </citation>
    <scope>NUCLEOTIDE SEQUENCE [LARGE SCALE GENOMIC DNA]</scope>
    <source>
        <strain evidence="3">JU1422</strain>
    </source>
</reference>
<evidence type="ECO:0000256" key="1">
    <source>
        <dbReference type="SAM" id="MobiDB-lite"/>
    </source>
</evidence>
<name>A0A2G5SXU5_9PELO</name>
<accession>A0A2G5SXU5</accession>
<feature type="region of interest" description="Disordered" evidence="1">
    <location>
        <begin position="1"/>
        <end position="53"/>
    </location>
</feature>
<sequence>MMKLMCAPLTAHRSTTTTTTGERRREKEGEEEEEEEEEEARAGDEGNGKTRKIEIVETMRAAVATRVSGNTATPSSRTIPTITSCFSFETQGVVIVGIAKSEKRIQNLKRKEMEMRINEAHCLKGGVRGKK</sequence>
<protein>
    <submittedName>
        <fullName evidence="2">Uncharacterized protein</fullName>
    </submittedName>
</protein>